<reference evidence="1" key="1">
    <citation type="submission" date="2023-10" db="EMBL/GenBank/DDBJ databases">
        <title>Amphibacter perezi, gen. nov., sp. nov. a novel taxa of the family Comamonadaceae, class Betaproteobacteria isolated from the skin microbiota of Pelophylax perezi from different populations.</title>
        <authorList>
            <person name="Costa S."/>
            <person name="Proenca D.N."/>
            <person name="Lopes I."/>
            <person name="Morais P.V."/>
        </authorList>
    </citation>
    <scope>NUCLEOTIDE SEQUENCE</scope>
    <source>
        <strain evidence="1">SL12-8</strain>
    </source>
</reference>
<protein>
    <submittedName>
        <fullName evidence="1">Riboflavin synthase</fullName>
        <ecNumber evidence="1">2.5.1.9</ecNumber>
    </submittedName>
</protein>
<keyword evidence="1" id="KW-0808">Transferase</keyword>
<evidence type="ECO:0000313" key="2">
    <source>
        <dbReference type="Proteomes" id="UP001364695"/>
    </source>
</evidence>
<accession>A0ACC6P5E4</accession>
<evidence type="ECO:0000313" key="1">
    <source>
        <dbReference type="EMBL" id="MEJ7139415.1"/>
    </source>
</evidence>
<dbReference type="EC" id="2.5.1.9" evidence="1"/>
<name>A0ACC6P5E4_9BURK</name>
<keyword evidence="2" id="KW-1185">Reference proteome</keyword>
<dbReference type="EMBL" id="JAWDIE010000027">
    <property type="protein sequence ID" value="MEJ7139415.1"/>
    <property type="molecule type" value="Genomic_DNA"/>
</dbReference>
<organism evidence="1 2">
    <name type="scientific">Amphibiibacter pelophylacis</name>
    <dbReference type="NCBI Taxonomy" id="1799477"/>
    <lineage>
        <taxon>Bacteria</taxon>
        <taxon>Pseudomonadati</taxon>
        <taxon>Pseudomonadota</taxon>
        <taxon>Betaproteobacteria</taxon>
        <taxon>Burkholderiales</taxon>
        <taxon>Sphaerotilaceae</taxon>
        <taxon>Amphibiibacter</taxon>
    </lineage>
</organism>
<comment type="caution">
    <text evidence="1">The sequence shown here is derived from an EMBL/GenBank/DDBJ whole genome shotgun (WGS) entry which is preliminary data.</text>
</comment>
<gene>
    <name evidence="1" type="ORF">RV045_13400</name>
</gene>
<dbReference type="Proteomes" id="UP001364695">
    <property type="component" value="Unassembled WGS sequence"/>
</dbReference>
<proteinExistence type="predicted"/>
<sequence length="283" mass="30451">MFTGIITALGDITHAQPLGDSAQNSAPGSGWGQRLTVSCPAGFLDDVALGDSIALNGACMTVTQFDAAAPSFQVEVSAESLSKTTGLDRSGPVNLEKALQAQDRMGGHMVTGHVDGLGRIVALDPVGESVLMRIAVPPELGRYMAAKGSVTVHGVSLTVNRVEDVPASDLPCHFDINLIPHTWAHTVFRFLSVGSTVHIEIDLMARYAARLAQTDLPQVQGDDHEPLIYRHIKTGRLYAWIAQAKNCTNGDQDGVAMAVYRSVDEDKIFTRVLDEFLTRFEPL</sequence>